<sequence length="440" mass="50759">MKNAPNRDTIILWSAVIAGTGLLALLVRHAAIYRFGTDTFTGNVLFGVIFILLVGLYLGLQSVIEDFSRTISNFFRRKEAVVIAETTSGEQIAVPAMSEPQQMDYCSEATTTDCEVWEEDVEFSNNLNEHPYEVIDIMDDGTRHIRFADGSEGYASAGLSDEEILFEHEYQNNCPDFDEDAIFQDFISGLTAQEKYDYENNIKREKIESNEEYEYGCFASVPEQNVIDNRDGTTTIEEYESTVFITANGDVIFLHQLDEMIKFYNEHKETTEKIITQKKECDEAYEKLLRNEELYNTEQVTFICAYITYTMQGFMESHELDKLHLNARMWTKTPLAEFNAVKLRKKHQLSKEDLKHLGYNIGKFLRLKGPVIATFVKTVFYEPFSNLQIQSINSKLTDTNPDKDKIPLLSREQMDALFEHFKRYKTINLKVVENKGKSKK</sequence>
<keyword evidence="1" id="KW-0812">Transmembrane</keyword>
<accession>A0A2V1IQJ9</accession>
<evidence type="ECO:0000313" key="3">
    <source>
        <dbReference type="Proteomes" id="UP000244925"/>
    </source>
</evidence>
<keyword evidence="1" id="KW-1133">Transmembrane helix</keyword>
<dbReference type="AlphaFoldDB" id="A0A2V1IQJ9"/>
<feature type="transmembrane region" description="Helical" evidence="1">
    <location>
        <begin position="40"/>
        <end position="60"/>
    </location>
</feature>
<comment type="caution">
    <text evidence="2">The sequence shown here is derived from an EMBL/GenBank/DDBJ whole genome shotgun (WGS) entry which is preliminary data.</text>
</comment>
<proteinExistence type="predicted"/>
<gene>
    <name evidence="2" type="ORF">C5O25_09365</name>
</gene>
<dbReference type="Proteomes" id="UP000244925">
    <property type="component" value="Unassembled WGS sequence"/>
</dbReference>
<keyword evidence="1" id="KW-0472">Membrane</keyword>
<keyword evidence="3" id="KW-1185">Reference proteome</keyword>
<dbReference type="EMBL" id="PUBV01000020">
    <property type="protein sequence ID" value="PWB06722.1"/>
    <property type="molecule type" value="Genomic_DNA"/>
</dbReference>
<name>A0A2V1IQJ9_9BACT</name>
<evidence type="ECO:0000313" key="2">
    <source>
        <dbReference type="EMBL" id="PWB06722.1"/>
    </source>
</evidence>
<dbReference type="GeneID" id="93424722"/>
<organism evidence="2 3">
    <name type="scientific">Paramuribaculum intestinale</name>
    <dbReference type="NCBI Taxonomy" id="2094151"/>
    <lineage>
        <taxon>Bacteria</taxon>
        <taxon>Pseudomonadati</taxon>
        <taxon>Bacteroidota</taxon>
        <taxon>Bacteroidia</taxon>
        <taxon>Bacteroidales</taxon>
        <taxon>Muribaculaceae</taxon>
        <taxon>Paramuribaculum</taxon>
    </lineage>
</organism>
<reference evidence="3" key="1">
    <citation type="submission" date="2018-02" db="EMBL/GenBank/DDBJ databases">
        <authorList>
            <person name="Clavel T."/>
            <person name="Strowig T."/>
        </authorList>
    </citation>
    <scope>NUCLEOTIDE SEQUENCE [LARGE SCALE GENOMIC DNA]</scope>
    <source>
        <strain evidence="3">DSM 100764</strain>
    </source>
</reference>
<dbReference type="RefSeq" id="WP_107036481.1">
    <property type="nucleotide sequence ID" value="NZ_CP098825.1"/>
</dbReference>
<protein>
    <submittedName>
        <fullName evidence="2">Uncharacterized protein</fullName>
    </submittedName>
</protein>
<evidence type="ECO:0000256" key="1">
    <source>
        <dbReference type="SAM" id="Phobius"/>
    </source>
</evidence>